<dbReference type="InterPro" id="IPR016162">
    <property type="entry name" value="Ald_DH_N"/>
</dbReference>
<dbReference type="SUPFAM" id="SSF53720">
    <property type="entry name" value="ALDH-like"/>
    <property type="match status" value="1"/>
</dbReference>
<gene>
    <name evidence="5" type="ORF">SAMN06297251_11014</name>
</gene>
<dbReference type="Pfam" id="PF00171">
    <property type="entry name" value="Aldedh"/>
    <property type="match status" value="1"/>
</dbReference>
<name>A0A1W2CGF5_9HYPH</name>
<feature type="domain" description="Aldehyde dehydrogenase" evidence="4">
    <location>
        <begin position="14"/>
        <end position="461"/>
    </location>
</feature>
<dbReference type="InterPro" id="IPR016161">
    <property type="entry name" value="Ald_DH/histidinol_DH"/>
</dbReference>
<dbReference type="CDD" id="cd07100">
    <property type="entry name" value="ALDH_SSADH1_GabD1"/>
    <property type="match status" value="1"/>
</dbReference>
<comment type="similarity">
    <text evidence="1">Belongs to the aldehyde dehydrogenase family.</text>
</comment>
<keyword evidence="2" id="KW-0521">NADP</keyword>
<evidence type="ECO:0000256" key="3">
    <source>
        <dbReference type="ARBA" id="ARBA00023002"/>
    </source>
</evidence>
<dbReference type="Gene3D" id="3.40.605.10">
    <property type="entry name" value="Aldehyde Dehydrogenase, Chain A, domain 1"/>
    <property type="match status" value="1"/>
</dbReference>
<dbReference type="InterPro" id="IPR016163">
    <property type="entry name" value="Ald_DH_C"/>
</dbReference>
<dbReference type="InterPro" id="IPR047110">
    <property type="entry name" value="GABD/Sad-like"/>
</dbReference>
<protein>
    <submittedName>
        <fullName evidence="5">Succinate-semialdehyde dehydrogenase / glutarate-semialdehyde dehydrogenase</fullName>
    </submittedName>
</protein>
<sequence length="464" mass="49807">MNKTQYGVHFMPTSINPATGETIEDYAEHGSDDIERALANAEIAFRDWRRSKATARVDLLNKIADTLEARKDELGRIATLEMGKRYKEAVAEVEKCALGCRFYAEHGPEMIADKPAIGGPGSENFVSYLPIGPVLAVMPWNFPYWQVFRFIAPAVMAGNVGLLKHASNVSQCALEIEKVMLEAGAPQGLFQTLLISSSKVEGILKDRRIRAATLTGSEGAGSAVAATCGSEIKPTVLELGGSDAFIVMPSADLQKAIDIGVTARMQNNGQSCIAAKRFIVHEDVYDAYLEGYKAKLEAMTLGDPMDEATDLGPLAMKSGVDDLASQIDASVKAGARLVTGGKADDGPGFFYKPSIIAEVPEAAPAYRDELFGPCAILFKVKSIDEAISLANDSDFGLGGSVFTQDKGEQERFIRDLDSGGTHINRMTASHPAMPFGGVKRSGYGRELAAEGLHAFMNIKAVTRD</sequence>
<evidence type="ECO:0000313" key="5">
    <source>
        <dbReference type="EMBL" id="SMC84269.1"/>
    </source>
</evidence>
<evidence type="ECO:0000259" key="4">
    <source>
        <dbReference type="Pfam" id="PF00171"/>
    </source>
</evidence>
<evidence type="ECO:0000313" key="6">
    <source>
        <dbReference type="Proteomes" id="UP000192656"/>
    </source>
</evidence>
<dbReference type="FunFam" id="3.40.309.10:FF:000009">
    <property type="entry name" value="Aldehyde dehydrogenase A"/>
    <property type="match status" value="1"/>
</dbReference>
<organism evidence="5 6">
    <name type="scientific">Fulvimarina manganoxydans</name>
    <dbReference type="NCBI Taxonomy" id="937218"/>
    <lineage>
        <taxon>Bacteria</taxon>
        <taxon>Pseudomonadati</taxon>
        <taxon>Pseudomonadota</taxon>
        <taxon>Alphaproteobacteria</taxon>
        <taxon>Hyphomicrobiales</taxon>
        <taxon>Aurantimonadaceae</taxon>
        <taxon>Fulvimarina</taxon>
    </lineage>
</organism>
<dbReference type="InterPro" id="IPR015590">
    <property type="entry name" value="Aldehyde_DH_dom"/>
</dbReference>
<dbReference type="AlphaFoldDB" id="A0A1W2CGF5"/>
<evidence type="ECO:0000256" key="1">
    <source>
        <dbReference type="ARBA" id="ARBA00009986"/>
    </source>
</evidence>
<proteinExistence type="inferred from homology"/>
<dbReference type="PANTHER" id="PTHR43217">
    <property type="entry name" value="SUCCINATE SEMIALDEHYDE DEHYDROGENASE [NAD(P)+] SAD"/>
    <property type="match status" value="1"/>
</dbReference>
<dbReference type="RefSeq" id="WP_244556923.1">
    <property type="nucleotide sequence ID" value="NZ_FWXR01000010.1"/>
</dbReference>
<dbReference type="STRING" id="937218.SAMN06297251_11014"/>
<evidence type="ECO:0000256" key="2">
    <source>
        <dbReference type="ARBA" id="ARBA00022857"/>
    </source>
</evidence>
<keyword evidence="6" id="KW-1185">Reference proteome</keyword>
<dbReference type="Proteomes" id="UP000192656">
    <property type="component" value="Unassembled WGS sequence"/>
</dbReference>
<dbReference type="InterPro" id="IPR044148">
    <property type="entry name" value="ALDH_GabD1-like"/>
</dbReference>
<dbReference type="GO" id="GO:0004030">
    <property type="term" value="F:aldehyde dehydrogenase [NAD(P)+] activity"/>
    <property type="evidence" value="ECO:0007669"/>
    <property type="project" value="InterPro"/>
</dbReference>
<keyword evidence="3" id="KW-0560">Oxidoreductase</keyword>
<accession>A0A1W2CGF5</accession>
<dbReference type="FunFam" id="3.40.605.10:FF:000012">
    <property type="entry name" value="NAD-dependent succinate-semialdehyde dehydrogenase"/>
    <property type="match status" value="1"/>
</dbReference>
<dbReference type="EMBL" id="FWXR01000010">
    <property type="protein sequence ID" value="SMC84269.1"/>
    <property type="molecule type" value="Genomic_DNA"/>
</dbReference>
<reference evidence="5 6" key="1">
    <citation type="submission" date="2017-04" db="EMBL/GenBank/DDBJ databases">
        <authorList>
            <person name="Afonso C.L."/>
            <person name="Miller P.J."/>
            <person name="Scott M.A."/>
            <person name="Spackman E."/>
            <person name="Goraichik I."/>
            <person name="Dimitrov K.M."/>
            <person name="Suarez D.L."/>
            <person name="Swayne D.E."/>
        </authorList>
    </citation>
    <scope>NUCLEOTIDE SEQUENCE [LARGE SCALE GENOMIC DNA]</scope>
    <source>
        <strain evidence="5 6">CGMCC 1.10972</strain>
    </source>
</reference>
<dbReference type="Gene3D" id="3.40.309.10">
    <property type="entry name" value="Aldehyde Dehydrogenase, Chain A, domain 2"/>
    <property type="match status" value="1"/>
</dbReference>
<dbReference type="PANTHER" id="PTHR43217:SF1">
    <property type="entry name" value="SUCCINATE SEMIALDEHYDE DEHYDROGENASE [NAD(P)+] SAD"/>
    <property type="match status" value="1"/>
</dbReference>
<dbReference type="GO" id="GO:0004777">
    <property type="term" value="F:succinate-semialdehyde dehydrogenase (NAD+) activity"/>
    <property type="evidence" value="ECO:0007669"/>
    <property type="project" value="TreeGrafter"/>
</dbReference>